<sequence length="75" mass="8413">MYSYLYMYSDFSRRPSLSCDGLVCMPVPGWIMNPSTGEFLRFPSGRDPKMTDIIGDVSRSLKCFLDTGGWDSVGT</sequence>
<protein>
    <submittedName>
        <fullName evidence="1">BnaC03g22630D protein</fullName>
    </submittedName>
</protein>
<dbReference type="EMBL" id="LK032166">
    <property type="protein sequence ID" value="CDY24909.1"/>
    <property type="molecule type" value="Genomic_DNA"/>
</dbReference>
<proteinExistence type="predicted"/>
<dbReference type="Proteomes" id="UP000028999">
    <property type="component" value="Unassembled WGS sequence"/>
</dbReference>
<dbReference type="Gramene" id="CDY24909">
    <property type="protein sequence ID" value="CDY24909"/>
    <property type="gene ID" value="GSBRNA2T00028693001"/>
</dbReference>
<evidence type="ECO:0000313" key="1">
    <source>
        <dbReference type="EMBL" id="CDY24909.1"/>
    </source>
</evidence>
<dbReference type="PaxDb" id="3708-A0A078GHX8"/>
<organism evidence="1 2">
    <name type="scientific">Brassica napus</name>
    <name type="common">Rape</name>
    <dbReference type="NCBI Taxonomy" id="3708"/>
    <lineage>
        <taxon>Eukaryota</taxon>
        <taxon>Viridiplantae</taxon>
        <taxon>Streptophyta</taxon>
        <taxon>Embryophyta</taxon>
        <taxon>Tracheophyta</taxon>
        <taxon>Spermatophyta</taxon>
        <taxon>Magnoliopsida</taxon>
        <taxon>eudicotyledons</taxon>
        <taxon>Gunneridae</taxon>
        <taxon>Pentapetalae</taxon>
        <taxon>rosids</taxon>
        <taxon>malvids</taxon>
        <taxon>Brassicales</taxon>
        <taxon>Brassicaceae</taxon>
        <taxon>Brassiceae</taxon>
        <taxon>Brassica</taxon>
    </lineage>
</organism>
<accession>A0A078GHX8</accession>
<evidence type="ECO:0000313" key="2">
    <source>
        <dbReference type="Proteomes" id="UP000028999"/>
    </source>
</evidence>
<reference evidence="1 2" key="1">
    <citation type="journal article" date="2014" name="Science">
        <title>Plant genetics. Early allopolyploid evolution in the post-Neolithic Brassica napus oilseed genome.</title>
        <authorList>
            <person name="Chalhoub B."/>
            <person name="Denoeud F."/>
            <person name="Liu S."/>
            <person name="Parkin I.A."/>
            <person name="Tang H."/>
            <person name="Wang X."/>
            <person name="Chiquet J."/>
            <person name="Belcram H."/>
            <person name="Tong C."/>
            <person name="Samans B."/>
            <person name="Correa M."/>
            <person name="Da Silva C."/>
            <person name="Just J."/>
            <person name="Falentin C."/>
            <person name="Koh C.S."/>
            <person name="Le Clainche I."/>
            <person name="Bernard M."/>
            <person name="Bento P."/>
            <person name="Noel B."/>
            <person name="Labadie K."/>
            <person name="Alberti A."/>
            <person name="Charles M."/>
            <person name="Arnaud D."/>
            <person name="Guo H."/>
            <person name="Daviaud C."/>
            <person name="Alamery S."/>
            <person name="Jabbari K."/>
            <person name="Zhao M."/>
            <person name="Edger P.P."/>
            <person name="Chelaifa H."/>
            <person name="Tack D."/>
            <person name="Lassalle G."/>
            <person name="Mestiri I."/>
            <person name="Schnel N."/>
            <person name="Le Paslier M.C."/>
            <person name="Fan G."/>
            <person name="Renault V."/>
            <person name="Bayer P.E."/>
            <person name="Golicz A.A."/>
            <person name="Manoli S."/>
            <person name="Lee T.H."/>
            <person name="Thi V.H."/>
            <person name="Chalabi S."/>
            <person name="Hu Q."/>
            <person name="Fan C."/>
            <person name="Tollenaere R."/>
            <person name="Lu Y."/>
            <person name="Battail C."/>
            <person name="Shen J."/>
            <person name="Sidebottom C.H."/>
            <person name="Wang X."/>
            <person name="Canaguier A."/>
            <person name="Chauveau A."/>
            <person name="Berard A."/>
            <person name="Deniot G."/>
            <person name="Guan M."/>
            <person name="Liu Z."/>
            <person name="Sun F."/>
            <person name="Lim Y.P."/>
            <person name="Lyons E."/>
            <person name="Town C.D."/>
            <person name="Bancroft I."/>
            <person name="Wang X."/>
            <person name="Meng J."/>
            <person name="Ma J."/>
            <person name="Pires J.C."/>
            <person name="King G.J."/>
            <person name="Brunel D."/>
            <person name="Delourme R."/>
            <person name="Renard M."/>
            <person name="Aury J.M."/>
            <person name="Adams K.L."/>
            <person name="Batley J."/>
            <person name="Snowdon R.J."/>
            <person name="Tost J."/>
            <person name="Edwards D."/>
            <person name="Zhou Y."/>
            <person name="Hua W."/>
            <person name="Sharpe A.G."/>
            <person name="Paterson A.H."/>
            <person name="Guan C."/>
            <person name="Wincker P."/>
        </authorList>
    </citation>
    <scope>NUCLEOTIDE SEQUENCE [LARGE SCALE GENOMIC DNA]</scope>
    <source>
        <strain evidence="2">cv. Darmor-bzh</strain>
    </source>
</reference>
<dbReference type="AlphaFoldDB" id="A0A078GHX8"/>
<gene>
    <name evidence="1" type="primary">BnaC03g22630D</name>
    <name evidence="1" type="ORF">GSBRNA2T00028693001</name>
</gene>
<keyword evidence="2" id="KW-1185">Reference proteome</keyword>
<name>A0A078GHX8_BRANA</name>